<proteinExistence type="predicted"/>
<keyword evidence="1" id="KW-0677">Repeat</keyword>
<reference evidence="4" key="1">
    <citation type="journal article" date="2012" name="Science">
        <title>The Paleozoic origin of enzymatic lignin decomposition reconstructed from 31 fungal genomes.</title>
        <authorList>
            <person name="Floudas D."/>
            <person name="Binder M."/>
            <person name="Riley R."/>
            <person name="Barry K."/>
            <person name="Blanchette R.A."/>
            <person name="Henrissat B."/>
            <person name="Martinez A.T."/>
            <person name="Otillar R."/>
            <person name="Spatafora J.W."/>
            <person name="Yadav J.S."/>
            <person name="Aerts A."/>
            <person name="Benoit I."/>
            <person name="Boyd A."/>
            <person name="Carlson A."/>
            <person name="Copeland A."/>
            <person name="Coutinho P.M."/>
            <person name="de Vries R.P."/>
            <person name="Ferreira P."/>
            <person name="Findley K."/>
            <person name="Foster B."/>
            <person name="Gaskell J."/>
            <person name="Glotzer D."/>
            <person name="Gorecki P."/>
            <person name="Heitman J."/>
            <person name="Hesse C."/>
            <person name="Hori C."/>
            <person name="Igarashi K."/>
            <person name="Jurgens J.A."/>
            <person name="Kallen N."/>
            <person name="Kersten P."/>
            <person name="Kohler A."/>
            <person name="Kuees U."/>
            <person name="Kumar T.K.A."/>
            <person name="Kuo A."/>
            <person name="LaButti K."/>
            <person name="Larrondo L.F."/>
            <person name="Lindquist E."/>
            <person name="Ling A."/>
            <person name="Lombard V."/>
            <person name="Lucas S."/>
            <person name="Lundell T."/>
            <person name="Martin R."/>
            <person name="McLaughlin D.J."/>
            <person name="Morgenstern I."/>
            <person name="Morin E."/>
            <person name="Murat C."/>
            <person name="Nagy L.G."/>
            <person name="Nolan M."/>
            <person name="Ohm R.A."/>
            <person name="Patyshakuliyeva A."/>
            <person name="Rokas A."/>
            <person name="Ruiz-Duenas F.J."/>
            <person name="Sabat G."/>
            <person name="Salamov A."/>
            <person name="Samejima M."/>
            <person name="Schmutz J."/>
            <person name="Slot J.C."/>
            <person name="St John F."/>
            <person name="Stenlid J."/>
            <person name="Sun H."/>
            <person name="Sun S."/>
            <person name="Syed K."/>
            <person name="Tsang A."/>
            <person name="Wiebenga A."/>
            <person name="Young D."/>
            <person name="Pisabarro A."/>
            <person name="Eastwood D.C."/>
            <person name="Martin F."/>
            <person name="Cullen D."/>
            <person name="Grigoriev I.V."/>
            <person name="Hibbett D.S."/>
        </authorList>
    </citation>
    <scope>NUCLEOTIDE SEQUENCE [LARGE SCALE GENOMIC DNA]</scope>
    <source>
        <strain evidence="4">FP-91666</strain>
    </source>
</reference>
<keyword evidence="4" id="KW-1185">Reference proteome</keyword>
<evidence type="ECO:0008006" key="5">
    <source>
        <dbReference type="Google" id="ProtNLM"/>
    </source>
</evidence>
<name>R7RWW3_STEHR</name>
<evidence type="ECO:0000256" key="1">
    <source>
        <dbReference type="ARBA" id="ARBA00022737"/>
    </source>
</evidence>
<dbReference type="OMA" id="WRSPNID"/>
<dbReference type="AlphaFoldDB" id="R7RWW3"/>
<evidence type="ECO:0000313" key="4">
    <source>
        <dbReference type="Proteomes" id="UP000053927"/>
    </source>
</evidence>
<dbReference type="EMBL" id="JH687401">
    <property type="protein sequence ID" value="EIM79871.1"/>
    <property type="molecule type" value="Genomic_DNA"/>
</dbReference>
<dbReference type="InterPro" id="IPR011989">
    <property type="entry name" value="ARM-like"/>
</dbReference>
<dbReference type="eggNOG" id="KOG2171">
    <property type="taxonomic scope" value="Eukaryota"/>
</dbReference>
<dbReference type="SUPFAM" id="SSF48371">
    <property type="entry name" value="ARM repeat"/>
    <property type="match status" value="1"/>
</dbReference>
<sequence length="167" mass="18637">MLILFYFIFSSLILPLFSDSYPRVRYASCQCVGQLCTDVEVLIQAEYHQQLFSILILTLEAPESRVHAHAAAALINSCEGVERDTLIAYLDPIVERLLKLFKPAGLSPANADANGAGNENPTGMKRYVQEPVITTLVMIADASEDTFTKVSFSLFPLRLWLELKSCY</sequence>
<gene>
    <name evidence="3" type="ORF">STEHIDRAFT_68998</name>
</gene>
<dbReference type="Pfam" id="PF02985">
    <property type="entry name" value="HEAT"/>
    <property type="match status" value="1"/>
</dbReference>
<dbReference type="OrthoDB" id="3247255at2759"/>
<dbReference type="InterPro" id="IPR000357">
    <property type="entry name" value="HEAT"/>
</dbReference>
<evidence type="ECO:0000256" key="2">
    <source>
        <dbReference type="SAM" id="SignalP"/>
    </source>
</evidence>
<dbReference type="RefSeq" id="XP_007311042.1">
    <property type="nucleotide sequence ID" value="XM_007310980.1"/>
</dbReference>
<dbReference type="InterPro" id="IPR016024">
    <property type="entry name" value="ARM-type_fold"/>
</dbReference>
<dbReference type="Gene3D" id="1.25.10.10">
    <property type="entry name" value="Leucine-rich Repeat Variant"/>
    <property type="match status" value="1"/>
</dbReference>
<dbReference type="KEGG" id="shs:STEHIDRAFT_68998"/>
<organism evidence="3 4">
    <name type="scientific">Stereum hirsutum (strain FP-91666)</name>
    <name type="common">White-rot fungus</name>
    <dbReference type="NCBI Taxonomy" id="721885"/>
    <lineage>
        <taxon>Eukaryota</taxon>
        <taxon>Fungi</taxon>
        <taxon>Dikarya</taxon>
        <taxon>Basidiomycota</taxon>
        <taxon>Agaricomycotina</taxon>
        <taxon>Agaricomycetes</taxon>
        <taxon>Russulales</taxon>
        <taxon>Stereaceae</taxon>
        <taxon>Stereum</taxon>
    </lineage>
</organism>
<keyword evidence="2" id="KW-0732">Signal</keyword>
<feature type="signal peptide" evidence="2">
    <location>
        <begin position="1"/>
        <end position="18"/>
    </location>
</feature>
<protein>
    <recommendedName>
        <fullName evidence="5">ARM repeat-containing protein</fullName>
    </recommendedName>
</protein>
<dbReference type="GeneID" id="18806482"/>
<dbReference type="Proteomes" id="UP000053927">
    <property type="component" value="Unassembled WGS sequence"/>
</dbReference>
<evidence type="ECO:0000313" key="3">
    <source>
        <dbReference type="EMBL" id="EIM79871.1"/>
    </source>
</evidence>
<feature type="chain" id="PRO_5004444507" description="ARM repeat-containing protein" evidence="2">
    <location>
        <begin position="19"/>
        <end position="167"/>
    </location>
</feature>
<accession>R7RWW3</accession>